<comment type="caution">
    <text evidence="2">The sequence shown here is derived from an EMBL/GenBank/DDBJ whole genome shotgun (WGS) entry which is preliminary data.</text>
</comment>
<reference evidence="2" key="1">
    <citation type="submission" date="2021-06" db="EMBL/GenBank/DDBJ databases">
        <title>Comparative genomics, transcriptomics and evolutionary studies reveal genomic signatures of adaptation to plant cell wall in hemibiotrophic fungi.</title>
        <authorList>
            <consortium name="DOE Joint Genome Institute"/>
            <person name="Baroncelli R."/>
            <person name="Diaz J.F."/>
            <person name="Benocci T."/>
            <person name="Peng M."/>
            <person name="Battaglia E."/>
            <person name="Haridas S."/>
            <person name="Andreopoulos W."/>
            <person name="Labutti K."/>
            <person name="Pangilinan J."/>
            <person name="Floch G.L."/>
            <person name="Makela M.R."/>
            <person name="Henrissat B."/>
            <person name="Grigoriev I.V."/>
            <person name="Crouch J.A."/>
            <person name="De Vries R.P."/>
            <person name="Sukno S.A."/>
            <person name="Thon M.R."/>
        </authorList>
    </citation>
    <scope>NUCLEOTIDE SEQUENCE</scope>
    <source>
        <strain evidence="2">MAFF235873</strain>
    </source>
</reference>
<name>A0AAD9HFI7_9PEZI</name>
<gene>
    <name evidence="2" type="ORF">LX32DRAFT_640428</name>
</gene>
<dbReference type="AlphaFoldDB" id="A0AAD9HFI7"/>
<accession>A0AAD9HFI7</accession>
<evidence type="ECO:0000259" key="1">
    <source>
        <dbReference type="Pfam" id="PF14479"/>
    </source>
</evidence>
<proteinExistence type="predicted"/>
<dbReference type="InterPro" id="IPR038305">
    <property type="entry name" value="HeLo_sf"/>
</dbReference>
<protein>
    <recommendedName>
        <fullName evidence="1">Prion-inhibition and propagation HeLo domain-containing protein</fullName>
    </recommendedName>
</protein>
<sequence>MEAVGLAVGVVGLAGLFSTCLEAVQKFNSYKNFGRDSRFLASQFDADKHRFEEWGRAVGFKDGRLSDSHHPALDDVQKLEVVYGLLGSIQVFCSSADDVLYQQYTQPDDEFAKGGSISARQFQPRRGAPTASRWRKATWALAGKTRQVGHVQTFAILVQYLYDLVPPNDASNALSKPPTQSQDSLIAFLDEIRAFMDKAEEEMQAEIKRDLRV</sequence>
<dbReference type="Pfam" id="PF14479">
    <property type="entry name" value="HeLo"/>
    <property type="match status" value="1"/>
</dbReference>
<dbReference type="Gene3D" id="1.20.120.1020">
    <property type="entry name" value="Prion-inhibition and propagation, HeLo domain"/>
    <property type="match status" value="1"/>
</dbReference>
<keyword evidence="3" id="KW-1185">Reference proteome</keyword>
<dbReference type="Proteomes" id="UP001232148">
    <property type="component" value="Unassembled WGS sequence"/>
</dbReference>
<dbReference type="EMBL" id="MU842886">
    <property type="protein sequence ID" value="KAK2027923.1"/>
    <property type="molecule type" value="Genomic_DNA"/>
</dbReference>
<organism evidence="2 3">
    <name type="scientific">Colletotrichum zoysiae</name>
    <dbReference type="NCBI Taxonomy" id="1216348"/>
    <lineage>
        <taxon>Eukaryota</taxon>
        <taxon>Fungi</taxon>
        <taxon>Dikarya</taxon>
        <taxon>Ascomycota</taxon>
        <taxon>Pezizomycotina</taxon>
        <taxon>Sordariomycetes</taxon>
        <taxon>Hypocreomycetidae</taxon>
        <taxon>Glomerellales</taxon>
        <taxon>Glomerellaceae</taxon>
        <taxon>Colletotrichum</taxon>
        <taxon>Colletotrichum graminicola species complex</taxon>
    </lineage>
</organism>
<evidence type="ECO:0000313" key="2">
    <source>
        <dbReference type="EMBL" id="KAK2027923.1"/>
    </source>
</evidence>
<feature type="domain" description="Prion-inhibition and propagation HeLo" evidence="1">
    <location>
        <begin position="5"/>
        <end position="168"/>
    </location>
</feature>
<dbReference type="InterPro" id="IPR029498">
    <property type="entry name" value="HeLo_dom"/>
</dbReference>
<evidence type="ECO:0000313" key="3">
    <source>
        <dbReference type="Proteomes" id="UP001232148"/>
    </source>
</evidence>